<protein>
    <submittedName>
        <fullName evidence="1">Uncharacterized protein</fullName>
    </submittedName>
</protein>
<accession>A0A1B9HTM9</accession>
<evidence type="ECO:0000313" key="1">
    <source>
        <dbReference type="EMBL" id="OCF46619.1"/>
    </source>
</evidence>
<organism evidence="1">
    <name type="scientific">Kwoniella pini CBS 10737</name>
    <dbReference type="NCBI Taxonomy" id="1296096"/>
    <lineage>
        <taxon>Eukaryota</taxon>
        <taxon>Fungi</taxon>
        <taxon>Dikarya</taxon>
        <taxon>Basidiomycota</taxon>
        <taxon>Agaricomycotina</taxon>
        <taxon>Tremellomycetes</taxon>
        <taxon>Tremellales</taxon>
        <taxon>Cryptococcaceae</taxon>
        <taxon>Kwoniella</taxon>
    </lineage>
</organism>
<proteinExistence type="predicted"/>
<reference evidence="1" key="1">
    <citation type="submission" date="2013-07" db="EMBL/GenBank/DDBJ databases">
        <title>The Genome Sequence of Cryptococcus pinus CBS10737.</title>
        <authorList>
            <consortium name="The Broad Institute Genome Sequencing Platform"/>
            <person name="Cuomo C."/>
            <person name="Litvintseva A."/>
            <person name="Chen Y."/>
            <person name="Heitman J."/>
            <person name="Sun S."/>
            <person name="Springer D."/>
            <person name="Dromer F."/>
            <person name="Young S.K."/>
            <person name="Zeng Q."/>
            <person name="Gargeya S."/>
            <person name="Fitzgerald M."/>
            <person name="Abouelleil A."/>
            <person name="Alvarado L."/>
            <person name="Berlin A.M."/>
            <person name="Chapman S.B."/>
            <person name="Dewar J."/>
            <person name="Goldberg J."/>
            <person name="Griggs A."/>
            <person name="Gujja S."/>
            <person name="Hansen M."/>
            <person name="Howarth C."/>
            <person name="Imamovic A."/>
            <person name="Larimer J."/>
            <person name="McCowan C."/>
            <person name="Murphy C."/>
            <person name="Pearson M."/>
            <person name="Priest M."/>
            <person name="Roberts A."/>
            <person name="Saif S."/>
            <person name="Shea T."/>
            <person name="Sykes S."/>
            <person name="Wortman J."/>
            <person name="Nusbaum C."/>
            <person name="Birren B."/>
        </authorList>
    </citation>
    <scope>NUCLEOTIDE SEQUENCE [LARGE SCALE GENOMIC DNA]</scope>
    <source>
        <strain evidence="1">CBS 10737</strain>
    </source>
</reference>
<dbReference type="EMBL" id="KI894016">
    <property type="protein sequence ID" value="OCF46619.1"/>
    <property type="molecule type" value="Genomic_DNA"/>
</dbReference>
<gene>
    <name evidence="1" type="ORF">I206_07472</name>
</gene>
<sequence>MSDENPERYFLVLPQVTPPPSTAPETTPTAHQAKLFKRAGMRVFQTELQAEWTRRGFEEATVNSCQAHYAQHKNFTPGQLLDWTLQLKKILQLKFQLPSSTSDTHSDDAHAFHASNVIRIGSLGVFVIDSGACYHMVGAKNNSTVGVTASHSQKPLIEGVKNSK</sequence>
<dbReference type="AlphaFoldDB" id="A0A1B9HTM9"/>
<reference evidence="1" key="2">
    <citation type="submission" date="2016-07" db="EMBL/GenBank/DDBJ databases">
        <title>Evolution of pathogenesis and genome organization in the Tremellales.</title>
        <authorList>
            <person name="Cuomo C."/>
            <person name="Litvintseva A."/>
            <person name="Heitman J."/>
            <person name="Chen Y."/>
            <person name="Sun S."/>
            <person name="Springer D."/>
            <person name="Dromer F."/>
            <person name="Young S."/>
            <person name="Zeng Q."/>
            <person name="Chapman S."/>
            <person name="Gujja S."/>
            <person name="Saif S."/>
            <person name="Birren B."/>
        </authorList>
    </citation>
    <scope>NUCLEOTIDE SEQUENCE</scope>
    <source>
        <strain evidence="1">CBS 10737</strain>
    </source>
</reference>
<name>A0A1B9HTM9_9TREE</name>